<keyword evidence="1" id="KW-0812">Transmembrane</keyword>
<feature type="transmembrane region" description="Helical" evidence="1">
    <location>
        <begin position="99"/>
        <end position="118"/>
    </location>
</feature>
<proteinExistence type="predicted"/>
<dbReference type="RefSeq" id="WP_021719405.1">
    <property type="nucleotide sequence ID" value="NZ_FR892758.1"/>
</dbReference>
<dbReference type="HOGENOM" id="CLU_2059170_0_0_9"/>
<keyword evidence="1" id="KW-1133">Transmembrane helix</keyword>
<accession>R6X4D6</accession>
<evidence type="ECO:0000313" key="2">
    <source>
        <dbReference type="EMBL" id="CDD11096.1"/>
    </source>
</evidence>
<reference evidence="2" key="1">
    <citation type="submission" date="2012-11" db="EMBL/GenBank/DDBJ databases">
        <title>Dependencies among metagenomic species, viruses, plasmids and units of genetic variation.</title>
        <authorList>
            <person name="Nielsen H.B."/>
            <person name="Almeida M."/>
            <person name="Juncker A.S."/>
            <person name="Rasmussen S."/>
            <person name="Li J."/>
            <person name="Sunagawa S."/>
            <person name="Plichta D."/>
            <person name="Gautier L."/>
            <person name="Le Chatelier E."/>
            <person name="Peletier E."/>
            <person name="Bonde I."/>
            <person name="Nielsen T."/>
            <person name="Manichanh C."/>
            <person name="Arumugam M."/>
            <person name="Batto J."/>
            <person name="Santos M.B.Q.D."/>
            <person name="Blom N."/>
            <person name="Borruel N."/>
            <person name="Burgdorf K.S."/>
            <person name="Boumezbeur F."/>
            <person name="Casellas F."/>
            <person name="Dore J."/>
            <person name="Guarner F."/>
            <person name="Hansen T."/>
            <person name="Hildebrand F."/>
            <person name="Kaas R.S."/>
            <person name="Kennedy S."/>
            <person name="Kristiansen K."/>
            <person name="Kultima J.R."/>
            <person name="Leonard P."/>
            <person name="Levenez F."/>
            <person name="Lund O."/>
            <person name="Moumen B."/>
            <person name="Le Paslier D."/>
            <person name="Pons N."/>
            <person name="Pedersen O."/>
            <person name="Prifti E."/>
            <person name="Qin J."/>
            <person name="Raes J."/>
            <person name="Tap J."/>
            <person name="Tims S."/>
            <person name="Ussery D.W."/>
            <person name="Yamada T."/>
            <person name="MetaHit consortium"/>
            <person name="Renault P."/>
            <person name="Sicheritz-Ponten T."/>
            <person name="Bork P."/>
            <person name="Wang J."/>
            <person name="Brunak S."/>
            <person name="Ehrlich S.D."/>
        </authorList>
    </citation>
    <scope>NUCLEOTIDE SEQUENCE [LARGE SCALE GENOMIC DNA]</scope>
</reference>
<protein>
    <submittedName>
        <fullName evidence="2">Uncharacterized protein</fullName>
    </submittedName>
</protein>
<keyword evidence="1" id="KW-0472">Membrane</keyword>
<dbReference type="Proteomes" id="UP000014937">
    <property type="component" value="Unassembled WGS sequence"/>
</dbReference>
<dbReference type="AlphaFoldDB" id="R6X4D6"/>
<organism evidence="2">
    <name type="scientific">Phascolarctobacterium succinatutens CAG:287</name>
    <dbReference type="NCBI Taxonomy" id="1263101"/>
    <lineage>
        <taxon>Bacteria</taxon>
        <taxon>Bacillati</taxon>
        <taxon>Bacillota</taxon>
        <taxon>Negativicutes</taxon>
        <taxon>Acidaminococcales</taxon>
        <taxon>Acidaminococcaceae</taxon>
        <taxon>Phascolarctobacterium</taxon>
    </lineage>
</organism>
<name>R6X4D6_9FIRM</name>
<evidence type="ECO:0000256" key="1">
    <source>
        <dbReference type="SAM" id="Phobius"/>
    </source>
</evidence>
<comment type="caution">
    <text evidence="2">The sequence shown here is derived from an EMBL/GenBank/DDBJ whole genome shotgun (WGS) entry which is preliminary data.</text>
</comment>
<sequence length="119" mass="13519">MKKKIPWHYHDRARGIYYDGIKEIDLEPLITLKKLYDYGNTSVLNDLVDKIIEAQEEKNYKIYLEKAATNGNNLAKGALMGLEKAGQGSNNEPAWELDGLVKFILVSIFICVVAFIGIW</sequence>
<dbReference type="EMBL" id="CBGL010000072">
    <property type="protein sequence ID" value="CDD11096.1"/>
    <property type="molecule type" value="Genomic_DNA"/>
</dbReference>
<gene>
    <name evidence="2" type="ORF">BN587_00310</name>
</gene>